<organism evidence="5 6">
    <name type="scientific">Chrysophaeum taylorii</name>
    <dbReference type="NCBI Taxonomy" id="2483200"/>
    <lineage>
        <taxon>Eukaryota</taxon>
        <taxon>Sar</taxon>
        <taxon>Stramenopiles</taxon>
        <taxon>Ochrophyta</taxon>
        <taxon>Pelagophyceae</taxon>
        <taxon>Pelagomonadales</taxon>
        <taxon>Pelagomonadaceae</taxon>
        <taxon>Chrysophaeum</taxon>
    </lineage>
</organism>
<keyword evidence="2 3" id="KW-0040">ANK repeat</keyword>
<dbReference type="Proteomes" id="UP001230188">
    <property type="component" value="Unassembled WGS sequence"/>
</dbReference>
<protein>
    <submittedName>
        <fullName evidence="5">Uncharacterized protein</fullName>
    </submittedName>
</protein>
<keyword evidence="6" id="KW-1185">Reference proteome</keyword>
<dbReference type="SUPFAM" id="SSF48403">
    <property type="entry name" value="Ankyrin repeat"/>
    <property type="match status" value="1"/>
</dbReference>
<sequence>MEEFGLAVSKPGAPLRFEGCEVDISHLWDGKARREWHAGVELWLAWGYNPDLDLIERADLYEAARTGQVASFKKMLLLRQEESGGVVNERCSNRGRSLLHEAALHGQNDIIKILVEDFDASVHKTTLLGRETPLHLAVKGSHRRAAFLLLEYGAPRAAPNAYGAHPLHYATDASVARLLLRYGASATALNSDRKTPFDAAKSNGADDSCLRELERAAAEQKREMYHASIEAERAKQHLIHTTIQQRAQLKATALEARRADAFMADYLEWRSGKVTGNMLVERRLKAEDQKQRRLRLEAHFQAVGGRPSSSSSPGDNSSRFEVNPRERDVSTSLAALARATFTSTANKTPALPNTLTDALKMRQRDHAINDLRVGAEEGS</sequence>
<dbReference type="EMBL" id="JAQMWT010000063">
    <property type="protein sequence ID" value="KAJ8611788.1"/>
    <property type="molecule type" value="Genomic_DNA"/>
</dbReference>
<proteinExistence type="predicted"/>
<dbReference type="Pfam" id="PF12796">
    <property type="entry name" value="Ank_2"/>
    <property type="match status" value="1"/>
</dbReference>
<evidence type="ECO:0000256" key="1">
    <source>
        <dbReference type="ARBA" id="ARBA00022737"/>
    </source>
</evidence>
<dbReference type="PROSITE" id="PS50297">
    <property type="entry name" value="ANK_REP_REGION"/>
    <property type="match status" value="2"/>
</dbReference>
<accession>A0AAD7ULT2</accession>
<dbReference type="PANTHER" id="PTHR24171">
    <property type="entry name" value="ANKYRIN REPEAT DOMAIN-CONTAINING PROTEIN 39-RELATED"/>
    <property type="match status" value="1"/>
</dbReference>
<feature type="repeat" description="ANK" evidence="3">
    <location>
        <begin position="94"/>
        <end position="116"/>
    </location>
</feature>
<dbReference type="Gene3D" id="1.25.40.20">
    <property type="entry name" value="Ankyrin repeat-containing domain"/>
    <property type="match status" value="2"/>
</dbReference>
<reference evidence="5" key="1">
    <citation type="submission" date="2023-01" db="EMBL/GenBank/DDBJ databases">
        <title>Metagenome sequencing of chrysophaentin producing Chrysophaeum taylorii.</title>
        <authorList>
            <person name="Davison J."/>
            <person name="Bewley C."/>
        </authorList>
    </citation>
    <scope>NUCLEOTIDE SEQUENCE</scope>
    <source>
        <strain evidence="5">NIES-1699</strain>
    </source>
</reference>
<gene>
    <name evidence="5" type="ORF">CTAYLR_007736</name>
</gene>
<evidence type="ECO:0000256" key="3">
    <source>
        <dbReference type="PROSITE-ProRule" id="PRU00023"/>
    </source>
</evidence>
<dbReference type="InterPro" id="IPR036770">
    <property type="entry name" value="Ankyrin_rpt-contain_sf"/>
</dbReference>
<dbReference type="SMART" id="SM00248">
    <property type="entry name" value="ANK"/>
    <property type="match status" value="3"/>
</dbReference>
<feature type="repeat" description="ANK" evidence="3">
    <location>
        <begin position="129"/>
        <end position="161"/>
    </location>
</feature>
<name>A0AAD7ULT2_9STRA</name>
<dbReference type="PROSITE" id="PS50088">
    <property type="entry name" value="ANK_REPEAT"/>
    <property type="match status" value="2"/>
</dbReference>
<evidence type="ECO:0000256" key="4">
    <source>
        <dbReference type="SAM" id="MobiDB-lite"/>
    </source>
</evidence>
<dbReference type="AlphaFoldDB" id="A0AAD7ULT2"/>
<keyword evidence="1" id="KW-0677">Repeat</keyword>
<dbReference type="InterPro" id="IPR002110">
    <property type="entry name" value="Ankyrin_rpt"/>
</dbReference>
<evidence type="ECO:0000256" key="2">
    <source>
        <dbReference type="ARBA" id="ARBA00023043"/>
    </source>
</evidence>
<evidence type="ECO:0000313" key="6">
    <source>
        <dbReference type="Proteomes" id="UP001230188"/>
    </source>
</evidence>
<evidence type="ECO:0000313" key="5">
    <source>
        <dbReference type="EMBL" id="KAJ8611788.1"/>
    </source>
</evidence>
<feature type="compositionally biased region" description="Low complexity" evidence="4">
    <location>
        <begin position="304"/>
        <end position="319"/>
    </location>
</feature>
<comment type="caution">
    <text evidence="5">The sequence shown here is derived from an EMBL/GenBank/DDBJ whole genome shotgun (WGS) entry which is preliminary data.</text>
</comment>
<feature type="region of interest" description="Disordered" evidence="4">
    <location>
        <begin position="301"/>
        <end position="328"/>
    </location>
</feature>